<comment type="caution">
    <text evidence="1">The sequence shown here is derived from an EMBL/GenBank/DDBJ whole genome shotgun (WGS) entry which is preliminary data.</text>
</comment>
<dbReference type="OrthoDB" id="9101148at2"/>
<gene>
    <name evidence="1" type="ORF">WS67_20365</name>
</gene>
<accession>A0A118DMA7</accession>
<keyword evidence="2" id="KW-1185">Reference proteome</keyword>
<organism evidence="1 2">
    <name type="scientific">Burkholderia singularis</name>
    <dbReference type="NCBI Taxonomy" id="1503053"/>
    <lineage>
        <taxon>Bacteria</taxon>
        <taxon>Pseudomonadati</taxon>
        <taxon>Pseudomonadota</taxon>
        <taxon>Betaproteobacteria</taxon>
        <taxon>Burkholderiales</taxon>
        <taxon>Burkholderiaceae</taxon>
        <taxon>Burkholderia</taxon>
        <taxon>pseudomallei group</taxon>
    </lineage>
</organism>
<dbReference type="AlphaFoldDB" id="A0A118DMA7"/>
<name>A0A118DMA7_9BURK</name>
<evidence type="ECO:0000313" key="2">
    <source>
        <dbReference type="Proteomes" id="UP000062788"/>
    </source>
</evidence>
<proteinExistence type="predicted"/>
<dbReference type="EMBL" id="LOWA01000053">
    <property type="protein sequence ID" value="KVE24621.1"/>
    <property type="molecule type" value="Genomic_DNA"/>
</dbReference>
<protein>
    <submittedName>
        <fullName evidence="1">Uncharacterized protein</fullName>
    </submittedName>
</protein>
<dbReference type="Proteomes" id="UP000062788">
    <property type="component" value="Unassembled WGS sequence"/>
</dbReference>
<evidence type="ECO:0000313" key="1">
    <source>
        <dbReference type="EMBL" id="KVE24621.1"/>
    </source>
</evidence>
<reference evidence="1 2" key="1">
    <citation type="submission" date="2015-11" db="EMBL/GenBank/DDBJ databases">
        <title>Expanding the genomic diversity of Burkholderia species for the development of highly accurate diagnostics.</title>
        <authorList>
            <person name="Sahl J."/>
            <person name="Keim P."/>
            <person name="Wagner D."/>
        </authorList>
    </citation>
    <scope>NUCLEOTIDE SEQUENCE [LARGE SCALE GENOMIC DNA]</scope>
    <source>
        <strain evidence="1 2">TSV85</strain>
    </source>
</reference>
<sequence length="110" mass="12405">MSKIVTIVCAERAAIILIRRVRVMKNLIFERSVGASAERVGMRLYQVTSGFIAERFLVQGDQTTLVQVLPMSTRSEFDGFALADPHYSAMRMIYGEVRRLVWGNEAAHAE</sequence>